<dbReference type="RefSeq" id="WP_085784741.1">
    <property type="nucleotide sequence ID" value="NZ_CP008743.1"/>
</dbReference>
<accession>A0A1W6N639</accession>
<dbReference type="EMBL" id="CP008743">
    <property type="protein sequence ID" value="ARN85196.1"/>
    <property type="molecule type" value="Genomic_DNA"/>
</dbReference>
<protein>
    <submittedName>
        <fullName evidence="2">Uncharacterized protein</fullName>
    </submittedName>
</protein>
<name>A0A1W6N639_9PROT</name>
<feature type="chain" id="PRO_5013320787" evidence="1">
    <location>
        <begin position="25"/>
        <end position="228"/>
    </location>
</feature>
<evidence type="ECO:0000256" key="1">
    <source>
        <dbReference type="SAM" id="SignalP"/>
    </source>
</evidence>
<dbReference type="STRING" id="1414854.GQ61_07770"/>
<sequence length="228" mass="25927">MRFIKSVSMIAFSVLLTNPSYVSASDLPKETDESEEVEKISKQVTELKIKEDSKTGESSVVAKPIGGGIGYRLTNYAFTWRSPEIEMAKFFTLTLNKLLEFIEEDDDYESIVGKYFAYKTGDKEGASNFYEGYLIFDGLEYGKANHKFISPQQGWQPSPDEVPLQEKLKPHAFIKPLVQKMKLPTTFLKGTPTKDDLSKTNIVYVMYSESGTRYVRVKAHRDTKIDDL</sequence>
<dbReference type="AlphaFoldDB" id="A0A1W6N639"/>
<proteinExistence type="predicted"/>
<keyword evidence="1" id="KW-0732">Signal</keyword>
<dbReference type="KEGG" id="naf:GQ61_07770"/>
<evidence type="ECO:0000313" key="3">
    <source>
        <dbReference type="Proteomes" id="UP000237351"/>
    </source>
</evidence>
<evidence type="ECO:0000313" key="2">
    <source>
        <dbReference type="EMBL" id="ARN85196.1"/>
    </source>
</evidence>
<organism evidence="2 3">
    <name type="scientific">Candidatus Nucleicultrix amoebiphila FS5</name>
    <dbReference type="NCBI Taxonomy" id="1414854"/>
    <lineage>
        <taxon>Bacteria</taxon>
        <taxon>Pseudomonadati</taxon>
        <taxon>Pseudomonadota</taxon>
        <taxon>Alphaproteobacteria</taxon>
        <taxon>Holosporales</taxon>
        <taxon>Candidatus Nucleicultricaceae</taxon>
        <taxon>Candidatus Nucleicultrix</taxon>
    </lineage>
</organism>
<dbReference type="Proteomes" id="UP000237351">
    <property type="component" value="Chromosome"/>
</dbReference>
<keyword evidence="3" id="KW-1185">Reference proteome</keyword>
<reference evidence="2 3" key="1">
    <citation type="submission" date="2014-06" db="EMBL/GenBank/DDBJ databases">
        <title>The genome of the endonuclear symbiont Nucleicultrix amoebiphila.</title>
        <authorList>
            <person name="Schulz F."/>
            <person name="Horn M."/>
        </authorList>
    </citation>
    <scope>NUCLEOTIDE SEQUENCE [LARGE SCALE GENOMIC DNA]</scope>
    <source>
        <strain evidence="2 3">FS5</strain>
    </source>
</reference>
<gene>
    <name evidence="2" type="ORF">GQ61_07770</name>
</gene>
<feature type="signal peptide" evidence="1">
    <location>
        <begin position="1"/>
        <end position="24"/>
    </location>
</feature>